<evidence type="ECO:0000313" key="3">
    <source>
        <dbReference type="Proteomes" id="UP000193553"/>
    </source>
</evidence>
<proteinExistence type="predicted"/>
<dbReference type="InterPro" id="IPR021327">
    <property type="entry name" value="DUF2934"/>
</dbReference>
<evidence type="ECO:0008006" key="4">
    <source>
        <dbReference type="Google" id="ProtNLM"/>
    </source>
</evidence>
<sequence>MASPPTKKDIERRAYQLWQQAGMPGGRDQEFYSEAERQLKEEFRSPRTQDAEYAVEPRDGKGRGA</sequence>
<reference evidence="2 3" key="1">
    <citation type="submission" date="2017-03" db="EMBL/GenBank/DDBJ databases">
        <title>Whole genome sequences of fourteen strains of Bradyrhizobium canariense and one strain of Bradyrhizobium japonicum isolated from Lupinus (Papilionoideae: Genisteae) species in Algeria.</title>
        <authorList>
            <person name="Crovadore J."/>
            <person name="Chekireb D."/>
            <person name="Brachmann A."/>
            <person name="Chablais R."/>
            <person name="Cochard B."/>
            <person name="Lefort F."/>
        </authorList>
    </citation>
    <scope>NUCLEOTIDE SEQUENCE [LARGE SCALE GENOMIC DNA]</scope>
    <source>
        <strain evidence="2 3">UBMA195</strain>
    </source>
</reference>
<dbReference type="AlphaFoldDB" id="A0A1X3GRZ4"/>
<organism evidence="2 3">
    <name type="scientific">Bradyrhizobium canariense</name>
    <dbReference type="NCBI Taxonomy" id="255045"/>
    <lineage>
        <taxon>Bacteria</taxon>
        <taxon>Pseudomonadati</taxon>
        <taxon>Pseudomonadota</taxon>
        <taxon>Alphaproteobacteria</taxon>
        <taxon>Hyphomicrobiales</taxon>
        <taxon>Nitrobacteraceae</taxon>
        <taxon>Bradyrhizobium</taxon>
    </lineage>
</organism>
<gene>
    <name evidence="2" type="ORF">BSZ18_12085</name>
</gene>
<protein>
    <recommendedName>
        <fullName evidence="4">DUF2934 domain-containing protein</fullName>
    </recommendedName>
</protein>
<comment type="caution">
    <text evidence="2">The sequence shown here is derived from an EMBL/GenBank/DDBJ whole genome shotgun (WGS) entry which is preliminary data.</text>
</comment>
<feature type="region of interest" description="Disordered" evidence="1">
    <location>
        <begin position="41"/>
        <end position="65"/>
    </location>
</feature>
<name>A0A1X3GRZ4_9BRAD</name>
<dbReference type="Proteomes" id="UP000193553">
    <property type="component" value="Unassembled WGS sequence"/>
</dbReference>
<accession>A0A1X3GRZ4</accession>
<dbReference type="OrthoDB" id="9811127at2"/>
<evidence type="ECO:0000256" key="1">
    <source>
        <dbReference type="SAM" id="MobiDB-lite"/>
    </source>
</evidence>
<dbReference type="EMBL" id="NAFI01000164">
    <property type="protein sequence ID" value="OSJ13047.1"/>
    <property type="molecule type" value="Genomic_DNA"/>
</dbReference>
<dbReference type="Pfam" id="PF11154">
    <property type="entry name" value="DUF2934"/>
    <property type="match status" value="1"/>
</dbReference>
<evidence type="ECO:0000313" key="2">
    <source>
        <dbReference type="EMBL" id="OSJ13047.1"/>
    </source>
</evidence>